<dbReference type="EMBL" id="CP003642">
    <property type="protein sequence ID" value="AFZ27526.1"/>
    <property type="molecule type" value="Genomic_DNA"/>
</dbReference>
<keyword evidence="3" id="KW-1185">Reference proteome</keyword>
<sequence>MRTLKQSPALREKFQQQVDVKKSVKRQEVQESLGNGFLGSLGAAVFEIKQFQNQIKGNLGEFGVSLLLKSLPDSWVIFNNALIPTSNVNTLTEIDLLIIGAGGIFLVEVKTWKGSFTAYKDKWKRREGNNWEVISNSPTSQSIYHQKMFSQWINCLIPNLPDGVVKAPVIFPVAKWLGVTDCSVPVLQGIPALLQMIVSSADCLTPMQVQVIAEAVEDLTTPAKSVEITKPIPKPKRENLTDVKAVKDLTIPAKSVEITKPIPKPKLIKRENLKD</sequence>
<protein>
    <submittedName>
        <fullName evidence="2">Nuclease-like protein</fullName>
    </submittedName>
</protein>
<dbReference type="RefSeq" id="WP_015210761.1">
    <property type="nucleotide sequence ID" value="NC_019757.1"/>
</dbReference>
<dbReference type="Pfam" id="PF08378">
    <property type="entry name" value="NERD"/>
    <property type="match status" value="1"/>
</dbReference>
<name>K9X613_9NOST</name>
<dbReference type="STRING" id="56107.Cylst_5515"/>
<organism evidence="2 3">
    <name type="scientific">Cylindrospermum stagnale PCC 7417</name>
    <dbReference type="NCBI Taxonomy" id="56107"/>
    <lineage>
        <taxon>Bacteria</taxon>
        <taxon>Bacillati</taxon>
        <taxon>Cyanobacteriota</taxon>
        <taxon>Cyanophyceae</taxon>
        <taxon>Nostocales</taxon>
        <taxon>Nostocaceae</taxon>
        <taxon>Cylindrospermum</taxon>
    </lineage>
</organism>
<evidence type="ECO:0000313" key="2">
    <source>
        <dbReference type="EMBL" id="AFZ27526.1"/>
    </source>
</evidence>
<evidence type="ECO:0000259" key="1">
    <source>
        <dbReference type="PROSITE" id="PS50965"/>
    </source>
</evidence>
<dbReference type="AlphaFoldDB" id="K9X613"/>
<dbReference type="Proteomes" id="UP000010475">
    <property type="component" value="Chromosome"/>
</dbReference>
<dbReference type="HOGENOM" id="CLU_078999_0_0_3"/>
<dbReference type="eggNOG" id="ENOG5032DQP">
    <property type="taxonomic scope" value="Bacteria"/>
</dbReference>
<dbReference type="PROSITE" id="PS50965">
    <property type="entry name" value="NERD"/>
    <property type="match status" value="1"/>
</dbReference>
<evidence type="ECO:0000313" key="3">
    <source>
        <dbReference type="Proteomes" id="UP000010475"/>
    </source>
</evidence>
<dbReference type="OrthoDB" id="9813328at2"/>
<dbReference type="KEGG" id="csg:Cylst_5515"/>
<dbReference type="InterPro" id="IPR011528">
    <property type="entry name" value="NERD"/>
</dbReference>
<feature type="domain" description="NERD" evidence="1">
    <location>
        <begin position="56"/>
        <end position="172"/>
    </location>
</feature>
<accession>K9X613</accession>
<proteinExistence type="predicted"/>
<gene>
    <name evidence="2" type="ORF">Cylst_5515</name>
</gene>
<reference evidence="2 3" key="1">
    <citation type="submission" date="2012-06" db="EMBL/GenBank/DDBJ databases">
        <title>Finished chromosome of genome of Cylindrospermum stagnale PCC 7417.</title>
        <authorList>
            <consortium name="US DOE Joint Genome Institute"/>
            <person name="Gugger M."/>
            <person name="Coursin T."/>
            <person name="Rippka R."/>
            <person name="Tandeau De Marsac N."/>
            <person name="Huntemann M."/>
            <person name="Wei C.-L."/>
            <person name="Han J."/>
            <person name="Detter J.C."/>
            <person name="Han C."/>
            <person name="Tapia R."/>
            <person name="Chen A."/>
            <person name="Kyrpides N."/>
            <person name="Mavromatis K."/>
            <person name="Markowitz V."/>
            <person name="Szeto E."/>
            <person name="Ivanova N."/>
            <person name="Pagani I."/>
            <person name="Pati A."/>
            <person name="Goodwin L."/>
            <person name="Nordberg H.P."/>
            <person name="Cantor M.N."/>
            <person name="Hua S.X."/>
            <person name="Woyke T."/>
            <person name="Kerfeld C.A."/>
        </authorList>
    </citation>
    <scope>NUCLEOTIDE SEQUENCE [LARGE SCALE GENOMIC DNA]</scope>
    <source>
        <strain evidence="2 3">PCC 7417</strain>
    </source>
</reference>